<gene>
    <name evidence="1" type="ORF">SMACR_06032</name>
</gene>
<comment type="caution">
    <text evidence="1">The sequence shown here is derived from an EMBL/GenBank/DDBJ whole genome shotgun (WGS) entry which is preliminary data.</text>
</comment>
<dbReference type="AlphaFoldDB" id="A0A8S8ZGF5"/>
<name>A0A8S8ZGF5_SORMA</name>
<dbReference type="EMBL" id="NMPR01000252">
    <property type="protein sequence ID" value="KAA8624162.1"/>
    <property type="molecule type" value="Genomic_DNA"/>
</dbReference>
<dbReference type="OMA" id="FQDMAED"/>
<accession>A0A8S8ZGF5</accession>
<dbReference type="VEuPathDB" id="FungiDB:SMAC_06032"/>
<dbReference type="Proteomes" id="UP000433876">
    <property type="component" value="Unassembled WGS sequence"/>
</dbReference>
<sequence length="282" mass="31129">MTQILTFPNVTGTGTTHIGGIARDPHTGFYMILTDPAAAWATEGADLTGDHLLIKYNPLTSCTLWTMNLTTVTHEKYGGFQDVETDRRGNTYVVGTFPGTILLVDKYGREIKGWYLPSPFPTPVPGVPFTKRGFGGLAAVPGTNICYDPIGDHLCKQLGRLIRAAPGERPWRCRCRPGCCIAIPTPFICRLNMAGKVLLVASWGLGVQVLRSKKAEKKWERAEYLGTVAVEYPVDEEFPQIGPESLYVILAFGDFPWVEGAGGRRRFPMPDITREVEALLRK</sequence>
<protein>
    <submittedName>
        <fullName evidence="1">Uncharacterized protein</fullName>
    </submittedName>
</protein>
<evidence type="ECO:0000313" key="1">
    <source>
        <dbReference type="EMBL" id="KAA8624162.1"/>
    </source>
</evidence>
<reference evidence="1 2" key="1">
    <citation type="submission" date="2017-07" db="EMBL/GenBank/DDBJ databases">
        <title>Genome sequence of the Sordaria macrospora wild type strain R19027.</title>
        <authorList>
            <person name="Nowrousian M."/>
            <person name="Teichert I."/>
            <person name="Kueck U."/>
        </authorList>
    </citation>
    <scope>NUCLEOTIDE SEQUENCE [LARGE SCALE GENOMIC DNA]</scope>
    <source>
        <strain evidence="1 2">R19027</strain>
        <tissue evidence="1">Mycelium</tissue>
    </source>
</reference>
<proteinExistence type="predicted"/>
<organism evidence="1 2">
    <name type="scientific">Sordaria macrospora</name>
    <dbReference type="NCBI Taxonomy" id="5147"/>
    <lineage>
        <taxon>Eukaryota</taxon>
        <taxon>Fungi</taxon>
        <taxon>Dikarya</taxon>
        <taxon>Ascomycota</taxon>
        <taxon>Pezizomycotina</taxon>
        <taxon>Sordariomycetes</taxon>
        <taxon>Sordariomycetidae</taxon>
        <taxon>Sordariales</taxon>
        <taxon>Sordariaceae</taxon>
        <taxon>Sordaria</taxon>
    </lineage>
</organism>
<evidence type="ECO:0000313" key="2">
    <source>
        <dbReference type="Proteomes" id="UP000433876"/>
    </source>
</evidence>